<name>A0ABU7S6C7_9ACTN</name>
<dbReference type="PRINTS" id="PR00040">
    <property type="entry name" value="HTHMERR"/>
</dbReference>
<sequence>MLDTPVEFSIGQVAERTGLSVHTLRLYEREGLLASRPRRSSGGRRVYSEWDVQWLDNCTKFRASGMPLATIRRLAELVGEGPGNEAERLELLRAHRQRVLNRIAELHDCLELISNKVSAYEEAVRQGNADRLWVTPSTGPDTAPAPDADGRR</sequence>
<dbReference type="RefSeq" id="WP_331205902.1">
    <property type="nucleotide sequence ID" value="NZ_JAZGQL010000001.1"/>
</dbReference>
<dbReference type="InterPro" id="IPR047057">
    <property type="entry name" value="MerR_fam"/>
</dbReference>
<organism evidence="4 5">
    <name type="scientific">Plantactinospora veratri</name>
    <dbReference type="NCBI Taxonomy" id="1436122"/>
    <lineage>
        <taxon>Bacteria</taxon>
        <taxon>Bacillati</taxon>
        <taxon>Actinomycetota</taxon>
        <taxon>Actinomycetes</taxon>
        <taxon>Micromonosporales</taxon>
        <taxon>Micromonosporaceae</taxon>
        <taxon>Plantactinospora</taxon>
    </lineage>
</organism>
<dbReference type="PROSITE" id="PS50937">
    <property type="entry name" value="HTH_MERR_2"/>
    <property type="match status" value="1"/>
</dbReference>
<evidence type="ECO:0000259" key="3">
    <source>
        <dbReference type="PROSITE" id="PS50937"/>
    </source>
</evidence>
<protein>
    <submittedName>
        <fullName evidence="4">MerR family transcriptional regulator</fullName>
    </submittedName>
</protein>
<accession>A0ABU7S6C7</accession>
<evidence type="ECO:0000313" key="5">
    <source>
        <dbReference type="Proteomes" id="UP001339911"/>
    </source>
</evidence>
<dbReference type="InterPro" id="IPR000551">
    <property type="entry name" value="MerR-type_HTH_dom"/>
</dbReference>
<dbReference type="CDD" id="cd01109">
    <property type="entry name" value="HTH_YyaN"/>
    <property type="match status" value="1"/>
</dbReference>
<gene>
    <name evidence="4" type="ORF">V1634_01560</name>
</gene>
<keyword evidence="1" id="KW-0238">DNA-binding</keyword>
<dbReference type="SUPFAM" id="SSF46955">
    <property type="entry name" value="Putative DNA-binding domain"/>
    <property type="match status" value="1"/>
</dbReference>
<dbReference type="InterPro" id="IPR009061">
    <property type="entry name" value="DNA-bd_dom_put_sf"/>
</dbReference>
<evidence type="ECO:0000256" key="2">
    <source>
        <dbReference type="SAM" id="MobiDB-lite"/>
    </source>
</evidence>
<dbReference type="Proteomes" id="UP001339911">
    <property type="component" value="Unassembled WGS sequence"/>
</dbReference>
<dbReference type="Gene3D" id="1.10.1660.10">
    <property type="match status" value="1"/>
</dbReference>
<feature type="domain" description="HTH merR-type" evidence="3">
    <location>
        <begin position="7"/>
        <end position="77"/>
    </location>
</feature>
<dbReference type="Pfam" id="PF13411">
    <property type="entry name" value="MerR_1"/>
    <property type="match status" value="1"/>
</dbReference>
<comment type="caution">
    <text evidence="4">The sequence shown here is derived from an EMBL/GenBank/DDBJ whole genome shotgun (WGS) entry which is preliminary data.</text>
</comment>
<evidence type="ECO:0000256" key="1">
    <source>
        <dbReference type="ARBA" id="ARBA00023125"/>
    </source>
</evidence>
<reference evidence="4 5" key="1">
    <citation type="submission" date="2024-01" db="EMBL/GenBank/DDBJ databases">
        <title>Genome insights into Plantactinospora veratri sp. nov.</title>
        <authorList>
            <person name="Wang L."/>
        </authorList>
    </citation>
    <scope>NUCLEOTIDE SEQUENCE [LARGE SCALE GENOMIC DNA]</scope>
    <source>
        <strain evidence="4 5">NEAU-FHS4</strain>
    </source>
</reference>
<dbReference type="PANTHER" id="PTHR30204">
    <property type="entry name" value="REDOX-CYCLING DRUG-SENSING TRANSCRIPTIONAL ACTIVATOR SOXR"/>
    <property type="match status" value="1"/>
</dbReference>
<dbReference type="SMART" id="SM00422">
    <property type="entry name" value="HTH_MERR"/>
    <property type="match status" value="1"/>
</dbReference>
<feature type="region of interest" description="Disordered" evidence="2">
    <location>
        <begin position="132"/>
        <end position="152"/>
    </location>
</feature>
<dbReference type="PROSITE" id="PS00552">
    <property type="entry name" value="HTH_MERR_1"/>
    <property type="match status" value="1"/>
</dbReference>
<proteinExistence type="predicted"/>
<keyword evidence="5" id="KW-1185">Reference proteome</keyword>
<dbReference type="PANTHER" id="PTHR30204:SF98">
    <property type="entry name" value="HTH-TYPE TRANSCRIPTIONAL REGULATOR ADHR"/>
    <property type="match status" value="1"/>
</dbReference>
<evidence type="ECO:0000313" key="4">
    <source>
        <dbReference type="EMBL" id="MEE6305521.1"/>
    </source>
</evidence>
<dbReference type="EMBL" id="JAZGQL010000001">
    <property type="protein sequence ID" value="MEE6305521.1"/>
    <property type="molecule type" value="Genomic_DNA"/>
</dbReference>